<dbReference type="STRING" id="49390.A0A068UR95"/>
<dbReference type="InterPro" id="IPR001046">
    <property type="entry name" value="NRAMP_fam"/>
</dbReference>
<keyword evidence="3" id="KW-0813">Transport</keyword>
<feature type="transmembrane region" description="Helical" evidence="9">
    <location>
        <begin position="128"/>
        <end position="146"/>
    </location>
</feature>
<feature type="region of interest" description="Disordered" evidence="8">
    <location>
        <begin position="15"/>
        <end position="40"/>
    </location>
</feature>
<dbReference type="EMBL" id="HG739133">
    <property type="protein sequence ID" value="CDP10961.1"/>
    <property type="molecule type" value="Genomic_DNA"/>
</dbReference>
<evidence type="ECO:0000256" key="7">
    <source>
        <dbReference type="ARBA" id="ARBA00023136"/>
    </source>
</evidence>
<dbReference type="OMA" id="QKPYNID"/>
<evidence type="ECO:0000256" key="8">
    <source>
        <dbReference type="SAM" id="MobiDB-lite"/>
    </source>
</evidence>
<sequence length="215" mass="23801">MDTLELQTQANIGGSKRVVATHESSPSINESKHFDLDHDPQEEKPGWRKFLFFIGPGFLVSMAYVDPGNLETDLQAGANHGYEASKDLLWIIFIGLIFALITQSLAANLGVTTGKHLSELCKAEYPKYVTYSLWLLAEVAVIAADIPEGILKFFLHLFNHFCVTFIGTAFALNILFHIPLWVGVLCTGMSTLLLLGLQKYGVSQLILSIHVVSFF</sequence>
<dbReference type="InParanoid" id="A0A068UR95"/>
<dbReference type="GO" id="GO:0015086">
    <property type="term" value="F:cadmium ion transmembrane transporter activity"/>
    <property type="evidence" value="ECO:0007669"/>
    <property type="project" value="TreeGrafter"/>
</dbReference>
<name>A0A068UR95_COFCA</name>
<dbReference type="Pfam" id="PF01566">
    <property type="entry name" value="Nramp"/>
    <property type="match status" value="1"/>
</dbReference>
<evidence type="ECO:0000256" key="3">
    <source>
        <dbReference type="ARBA" id="ARBA00022448"/>
    </source>
</evidence>
<reference evidence="11" key="1">
    <citation type="journal article" date="2014" name="Science">
        <title>The coffee genome provides insight into the convergent evolution of caffeine biosynthesis.</title>
        <authorList>
            <person name="Denoeud F."/>
            <person name="Carretero-Paulet L."/>
            <person name="Dereeper A."/>
            <person name="Droc G."/>
            <person name="Guyot R."/>
            <person name="Pietrella M."/>
            <person name="Zheng C."/>
            <person name="Alberti A."/>
            <person name="Anthony F."/>
            <person name="Aprea G."/>
            <person name="Aury J.M."/>
            <person name="Bento P."/>
            <person name="Bernard M."/>
            <person name="Bocs S."/>
            <person name="Campa C."/>
            <person name="Cenci A."/>
            <person name="Combes M.C."/>
            <person name="Crouzillat D."/>
            <person name="Da Silva C."/>
            <person name="Daddiego L."/>
            <person name="De Bellis F."/>
            <person name="Dussert S."/>
            <person name="Garsmeur O."/>
            <person name="Gayraud T."/>
            <person name="Guignon V."/>
            <person name="Jahn K."/>
            <person name="Jamilloux V."/>
            <person name="Joet T."/>
            <person name="Labadie K."/>
            <person name="Lan T."/>
            <person name="Leclercq J."/>
            <person name="Lepelley M."/>
            <person name="Leroy T."/>
            <person name="Li L.T."/>
            <person name="Librado P."/>
            <person name="Lopez L."/>
            <person name="Munoz A."/>
            <person name="Noel B."/>
            <person name="Pallavicini A."/>
            <person name="Perrotta G."/>
            <person name="Poncet V."/>
            <person name="Pot D."/>
            <person name="Priyono X."/>
            <person name="Rigoreau M."/>
            <person name="Rouard M."/>
            <person name="Rozas J."/>
            <person name="Tranchant-Dubreuil C."/>
            <person name="VanBuren R."/>
            <person name="Zhang Q."/>
            <person name="Andrade A.C."/>
            <person name="Argout X."/>
            <person name="Bertrand B."/>
            <person name="de Kochko A."/>
            <person name="Graziosi G."/>
            <person name="Henry R.J."/>
            <person name="Jayarama X."/>
            <person name="Ming R."/>
            <person name="Nagai C."/>
            <person name="Rounsley S."/>
            <person name="Sankoff D."/>
            <person name="Giuliano G."/>
            <person name="Albert V.A."/>
            <person name="Wincker P."/>
            <person name="Lashermes P."/>
        </authorList>
    </citation>
    <scope>NUCLEOTIDE SEQUENCE [LARGE SCALE GENOMIC DNA]</scope>
    <source>
        <strain evidence="11">cv. DH200-94</strain>
    </source>
</reference>
<comment type="similarity">
    <text evidence="2">Belongs to the NRAMP (TC 2.A.55) family.</text>
</comment>
<evidence type="ECO:0000256" key="6">
    <source>
        <dbReference type="ARBA" id="ARBA00023065"/>
    </source>
</evidence>
<dbReference type="Proteomes" id="UP000295252">
    <property type="component" value="Chromosome II"/>
</dbReference>
<dbReference type="GO" id="GO:0005886">
    <property type="term" value="C:plasma membrane"/>
    <property type="evidence" value="ECO:0007669"/>
    <property type="project" value="TreeGrafter"/>
</dbReference>
<evidence type="ECO:0000256" key="1">
    <source>
        <dbReference type="ARBA" id="ARBA00004141"/>
    </source>
</evidence>
<keyword evidence="4 9" id="KW-0812">Transmembrane</keyword>
<keyword evidence="7 9" id="KW-0472">Membrane</keyword>
<dbReference type="GO" id="GO:0005384">
    <property type="term" value="F:manganese ion transmembrane transporter activity"/>
    <property type="evidence" value="ECO:0007669"/>
    <property type="project" value="TreeGrafter"/>
</dbReference>
<feature type="transmembrane region" description="Helical" evidence="9">
    <location>
        <begin position="88"/>
        <end position="108"/>
    </location>
</feature>
<gene>
    <name evidence="10" type="ORF">GSCOC_T00031946001</name>
</gene>
<dbReference type="PANTHER" id="PTHR11706:SF77">
    <property type="entry name" value="METAL TRANSPORTER NRAMP5"/>
    <property type="match status" value="1"/>
</dbReference>
<evidence type="ECO:0000313" key="11">
    <source>
        <dbReference type="Proteomes" id="UP000295252"/>
    </source>
</evidence>
<dbReference type="OrthoDB" id="409173at2759"/>
<protein>
    <submittedName>
        <fullName evidence="10">Uncharacterized protein</fullName>
    </submittedName>
</protein>
<evidence type="ECO:0000256" key="9">
    <source>
        <dbReference type="SAM" id="Phobius"/>
    </source>
</evidence>
<dbReference type="Gramene" id="CDP10961">
    <property type="protein sequence ID" value="CDP10961"/>
    <property type="gene ID" value="GSCOC_T00031946001"/>
</dbReference>
<dbReference type="PANTHER" id="PTHR11706">
    <property type="entry name" value="SOLUTE CARRIER PROTEIN FAMILY 11 MEMBER"/>
    <property type="match status" value="1"/>
</dbReference>
<evidence type="ECO:0000256" key="2">
    <source>
        <dbReference type="ARBA" id="ARBA00009965"/>
    </source>
</evidence>
<dbReference type="PhylomeDB" id="A0A068UR95"/>
<comment type="subcellular location">
    <subcellularLocation>
        <location evidence="1">Membrane</location>
        <topology evidence="1">Multi-pass membrane protein</topology>
    </subcellularLocation>
</comment>
<organism evidence="10 11">
    <name type="scientific">Coffea canephora</name>
    <name type="common">Robusta coffee</name>
    <dbReference type="NCBI Taxonomy" id="49390"/>
    <lineage>
        <taxon>Eukaryota</taxon>
        <taxon>Viridiplantae</taxon>
        <taxon>Streptophyta</taxon>
        <taxon>Embryophyta</taxon>
        <taxon>Tracheophyta</taxon>
        <taxon>Spermatophyta</taxon>
        <taxon>Magnoliopsida</taxon>
        <taxon>eudicotyledons</taxon>
        <taxon>Gunneridae</taxon>
        <taxon>Pentapetalae</taxon>
        <taxon>asterids</taxon>
        <taxon>lamiids</taxon>
        <taxon>Gentianales</taxon>
        <taxon>Rubiaceae</taxon>
        <taxon>Ixoroideae</taxon>
        <taxon>Gardenieae complex</taxon>
        <taxon>Bertiereae - Coffeeae clade</taxon>
        <taxon>Coffeeae</taxon>
        <taxon>Coffea</taxon>
    </lineage>
</organism>
<evidence type="ECO:0000256" key="4">
    <source>
        <dbReference type="ARBA" id="ARBA00022692"/>
    </source>
</evidence>
<keyword evidence="6" id="KW-0406">Ion transport</keyword>
<evidence type="ECO:0000313" key="10">
    <source>
        <dbReference type="EMBL" id="CDP10961.1"/>
    </source>
</evidence>
<dbReference type="GO" id="GO:0034755">
    <property type="term" value="P:iron ion transmembrane transport"/>
    <property type="evidence" value="ECO:0007669"/>
    <property type="project" value="TreeGrafter"/>
</dbReference>
<evidence type="ECO:0000256" key="5">
    <source>
        <dbReference type="ARBA" id="ARBA00022989"/>
    </source>
</evidence>
<dbReference type="AlphaFoldDB" id="A0A068UR95"/>
<feature type="transmembrane region" description="Helical" evidence="9">
    <location>
        <begin position="50"/>
        <end position="67"/>
    </location>
</feature>
<keyword evidence="11" id="KW-1185">Reference proteome</keyword>
<feature type="compositionally biased region" description="Basic and acidic residues" evidence="8">
    <location>
        <begin position="30"/>
        <end position="40"/>
    </location>
</feature>
<accession>A0A068UR95</accession>
<proteinExistence type="inferred from homology"/>
<keyword evidence="5 9" id="KW-1133">Transmembrane helix</keyword>
<dbReference type="NCBIfam" id="NF037982">
    <property type="entry name" value="Nramp_1"/>
    <property type="match status" value="1"/>
</dbReference>